<dbReference type="AlphaFoldDB" id="A0A089L7W4"/>
<gene>
    <name evidence="3" type="ORF">PBOR_03790</name>
</gene>
<keyword evidence="2" id="KW-0812">Transmembrane</keyword>
<proteinExistence type="predicted"/>
<evidence type="ECO:0000313" key="3">
    <source>
        <dbReference type="EMBL" id="AIQ56175.1"/>
    </source>
</evidence>
<dbReference type="EMBL" id="CP009285">
    <property type="protein sequence ID" value="AIQ56175.1"/>
    <property type="molecule type" value="Genomic_DNA"/>
</dbReference>
<evidence type="ECO:0000256" key="2">
    <source>
        <dbReference type="SAM" id="Phobius"/>
    </source>
</evidence>
<accession>A0A089L7W4</accession>
<keyword evidence="4" id="KW-1185">Reference proteome</keyword>
<keyword evidence="2" id="KW-1133">Transmembrane helix</keyword>
<protein>
    <submittedName>
        <fullName evidence="3">Uncharacterized protein</fullName>
    </submittedName>
</protein>
<dbReference type="KEGG" id="pbd:PBOR_03790"/>
<name>A0A089L7W4_PAEBO</name>
<feature type="coiled-coil region" evidence="1">
    <location>
        <begin position="418"/>
        <end position="506"/>
    </location>
</feature>
<reference evidence="3" key="1">
    <citation type="submission" date="2014-08" db="EMBL/GenBank/DDBJ databases">
        <title>Comparative genomics of the Paenibacillus odorifer group.</title>
        <authorList>
            <person name="den Bakker H.C."/>
            <person name="Tsai Y.-C.Y.-C."/>
            <person name="Martin N."/>
            <person name="Korlach J."/>
            <person name="Wiedmann M."/>
        </authorList>
    </citation>
    <scope>NUCLEOTIDE SEQUENCE [LARGE SCALE GENOMIC DNA]</scope>
    <source>
        <strain evidence="3">DSM 13188</strain>
    </source>
</reference>
<feature type="transmembrane region" description="Helical" evidence="2">
    <location>
        <begin position="236"/>
        <end position="257"/>
    </location>
</feature>
<keyword evidence="1" id="KW-0175">Coiled coil</keyword>
<keyword evidence="2" id="KW-0472">Membrane</keyword>
<evidence type="ECO:0000313" key="4">
    <source>
        <dbReference type="Proteomes" id="UP000029518"/>
    </source>
</evidence>
<dbReference type="HOGENOM" id="CLU_529618_0_0_9"/>
<dbReference type="Proteomes" id="UP000029518">
    <property type="component" value="Chromosome"/>
</dbReference>
<dbReference type="RefSeq" id="WP_042210515.1">
    <property type="nucleotide sequence ID" value="NZ_CP009285.1"/>
</dbReference>
<evidence type="ECO:0000256" key="1">
    <source>
        <dbReference type="SAM" id="Coils"/>
    </source>
</evidence>
<sequence>MSGKSLAQGLMASSGDQLRLIYVLVMETGIFTMMANKTRDLFNKDVDHSQQQLEQEIAKLRHIDDDTLRLELFLHMTKEFELAGSHYNTSYDIENKCEEILQKAHADQLKKDKVYSTFVSRNMNLPIENQLALYQMQNILGSIGGELKQLTADQQEDFADQMERFIDSLPTEQQEKIREKLNIDTLTNSTIKRVIMTQGSAVLLTVIVEVAGFAAYTTLTSLIAGTAGLIGLTLPFGVYMTATSVLSVLTGPLGFILMGGASGVMMLTQSKKVKKTLLQMGIVQFLLPVLLDSSTLYDYDSLIKVWNAHYDKQTRTLEVISTHQNEYSRVSQSLKITEDNIGFHNNQLLANIRAYQHMVDQLAGSLDLVSEHEMTDSFKKKKVNISGLEGKIRIKRESVKRNKMAYSFMDKVGGMFSNLSLENDIKNLKKQLQELKKEQAIELISIRPDNLRDECDEAETLMRERTVTTEELAALNEQKQNFEKHLSAVKHMLRQQQDELRKLQKEIYGLGDIV</sequence>
<organism evidence="3 4">
    <name type="scientific">Paenibacillus borealis</name>
    <dbReference type="NCBI Taxonomy" id="160799"/>
    <lineage>
        <taxon>Bacteria</taxon>
        <taxon>Bacillati</taxon>
        <taxon>Bacillota</taxon>
        <taxon>Bacilli</taxon>
        <taxon>Bacillales</taxon>
        <taxon>Paenibacillaceae</taxon>
        <taxon>Paenibacillus</taxon>
    </lineage>
</organism>
<dbReference type="OrthoDB" id="2675821at2"/>